<name>A0ACB7X7U4_9ERIC</name>
<protein>
    <submittedName>
        <fullName evidence="1">Uncharacterized protein</fullName>
    </submittedName>
</protein>
<gene>
    <name evidence="1" type="ORF">Vadar_005804</name>
</gene>
<reference evidence="1 2" key="1">
    <citation type="journal article" date="2021" name="Hortic Res">
        <title>High-quality reference genome and annotation aids understanding of berry development for evergreen blueberry (Vaccinium darrowii).</title>
        <authorList>
            <person name="Yu J."/>
            <person name="Hulse-Kemp A.M."/>
            <person name="Babiker E."/>
            <person name="Staton M."/>
        </authorList>
    </citation>
    <scope>NUCLEOTIDE SEQUENCE [LARGE SCALE GENOMIC DNA]</scope>
    <source>
        <strain evidence="2">cv. NJ 8807/NJ 8810</strain>
        <tissue evidence="1">Young leaf</tissue>
    </source>
</reference>
<proteinExistence type="predicted"/>
<organism evidence="1 2">
    <name type="scientific">Vaccinium darrowii</name>
    <dbReference type="NCBI Taxonomy" id="229202"/>
    <lineage>
        <taxon>Eukaryota</taxon>
        <taxon>Viridiplantae</taxon>
        <taxon>Streptophyta</taxon>
        <taxon>Embryophyta</taxon>
        <taxon>Tracheophyta</taxon>
        <taxon>Spermatophyta</taxon>
        <taxon>Magnoliopsida</taxon>
        <taxon>eudicotyledons</taxon>
        <taxon>Gunneridae</taxon>
        <taxon>Pentapetalae</taxon>
        <taxon>asterids</taxon>
        <taxon>Ericales</taxon>
        <taxon>Ericaceae</taxon>
        <taxon>Vaccinioideae</taxon>
        <taxon>Vaccinieae</taxon>
        <taxon>Vaccinium</taxon>
    </lineage>
</organism>
<accession>A0ACB7X7U4</accession>
<evidence type="ECO:0000313" key="1">
    <source>
        <dbReference type="EMBL" id="KAH7836797.1"/>
    </source>
</evidence>
<evidence type="ECO:0000313" key="2">
    <source>
        <dbReference type="Proteomes" id="UP000828048"/>
    </source>
</evidence>
<comment type="caution">
    <text evidence="1">The sequence shown here is derived from an EMBL/GenBank/DDBJ whole genome shotgun (WGS) entry which is preliminary data.</text>
</comment>
<keyword evidence="2" id="KW-1185">Reference proteome</keyword>
<dbReference type="EMBL" id="CM037156">
    <property type="protein sequence ID" value="KAH7836797.1"/>
    <property type="molecule type" value="Genomic_DNA"/>
</dbReference>
<sequence>MDFEGKGKDNLNAHRDLEKRGIRKAMHPWKLSSSKFYLPHACFSMHKREKTMMCNLLKKVHQLQLAGPEQVTDEIADLALGPCDTATRFSRNVLLYPHPFTTLEIAMADAVEQGRIPEPPPRWYPLGSIVNSSSQGPVATQMGVMARDSSLLPLHYNERYVPQHYMRRAHTTANDSMERRFLQSLRKKWQGWKYEAKKYGYMPYDNDAARLAHRPHRATKQQWQCLVYYWSTDKKNTSNRNIWTISFS</sequence>
<dbReference type="Proteomes" id="UP000828048">
    <property type="component" value="Chromosome 6"/>
</dbReference>